<dbReference type="PANTHER" id="PTHR36842">
    <property type="entry name" value="PROTEIN TOLB HOMOLOG"/>
    <property type="match status" value="1"/>
</dbReference>
<proteinExistence type="inferred from homology"/>
<evidence type="ECO:0000313" key="2">
    <source>
        <dbReference type="EMBL" id="GAI07830.1"/>
    </source>
</evidence>
<accession>X1LZH4</accession>
<dbReference type="InterPro" id="IPR011659">
    <property type="entry name" value="WD40"/>
</dbReference>
<protein>
    <recommendedName>
        <fullName evidence="3">Dipeptidylpeptidase IV N-terminal domain-containing protein</fullName>
    </recommendedName>
</protein>
<dbReference type="EMBL" id="BARV01008758">
    <property type="protein sequence ID" value="GAI07830.1"/>
    <property type="molecule type" value="Genomic_DNA"/>
</dbReference>
<sequence>MEQNGSNQRELYDSGDHDADIDWVGERIVFTTGSRIWIIYDNGTNPVSVTDPPNAGSWGKANLPFGDYDPRLSPNGNRIAFERLEDDTSLHGNYNIYVINSDGSGEIRLTNTGYSQGIVSWSHKADRMVFIVGAIEDEGKYDIYLVNADSSDIVNITPTYFPPDFLCYTPVFSIDDSKIFFIGEWWK</sequence>
<evidence type="ECO:0008006" key="3">
    <source>
        <dbReference type="Google" id="ProtNLM"/>
    </source>
</evidence>
<gene>
    <name evidence="2" type="ORF">S06H3_17509</name>
</gene>
<dbReference type="AlphaFoldDB" id="X1LZH4"/>
<comment type="caution">
    <text evidence="2">The sequence shown here is derived from an EMBL/GenBank/DDBJ whole genome shotgun (WGS) entry which is preliminary data.</text>
</comment>
<dbReference type="SUPFAM" id="SSF69304">
    <property type="entry name" value="Tricorn protease N-terminal domain"/>
    <property type="match status" value="1"/>
</dbReference>
<dbReference type="InterPro" id="IPR011042">
    <property type="entry name" value="6-blade_b-propeller_TolB-like"/>
</dbReference>
<evidence type="ECO:0000256" key="1">
    <source>
        <dbReference type="ARBA" id="ARBA00009820"/>
    </source>
</evidence>
<name>X1LZH4_9ZZZZ</name>
<dbReference type="Gene3D" id="2.120.10.30">
    <property type="entry name" value="TolB, C-terminal domain"/>
    <property type="match status" value="1"/>
</dbReference>
<dbReference type="Pfam" id="PF07676">
    <property type="entry name" value="PD40"/>
    <property type="match status" value="1"/>
</dbReference>
<organism evidence="2">
    <name type="scientific">marine sediment metagenome</name>
    <dbReference type="NCBI Taxonomy" id="412755"/>
    <lineage>
        <taxon>unclassified sequences</taxon>
        <taxon>metagenomes</taxon>
        <taxon>ecological metagenomes</taxon>
    </lineage>
</organism>
<dbReference type="PANTHER" id="PTHR36842:SF1">
    <property type="entry name" value="PROTEIN TOLB"/>
    <property type="match status" value="1"/>
</dbReference>
<comment type="similarity">
    <text evidence="1">Belongs to the TolB family.</text>
</comment>
<reference evidence="2" key="1">
    <citation type="journal article" date="2014" name="Front. Microbiol.">
        <title>High frequency of phylogenetically diverse reductive dehalogenase-homologous genes in deep subseafloor sedimentary metagenomes.</title>
        <authorList>
            <person name="Kawai M."/>
            <person name="Futagami T."/>
            <person name="Toyoda A."/>
            <person name="Takaki Y."/>
            <person name="Nishi S."/>
            <person name="Hori S."/>
            <person name="Arai W."/>
            <person name="Tsubouchi T."/>
            <person name="Morono Y."/>
            <person name="Uchiyama I."/>
            <person name="Ito T."/>
            <person name="Fujiyama A."/>
            <person name="Inagaki F."/>
            <person name="Takami H."/>
        </authorList>
    </citation>
    <scope>NUCLEOTIDE SEQUENCE</scope>
    <source>
        <strain evidence="2">Expedition CK06-06</strain>
    </source>
</reference>